<accession>A0A938WQL1</accession>
<organism evidence="1 2">
    <name type="scientific">Marseilla massiliensis</name>
    <dbReference type="NCBI Taxonomy" id="1841864"/>
    <lineage>
        <taxon>Bacteria</taxon>
        <taxon>Pseudomonadati</taxon>
        <taxon>Bacteroidota</taxon>
        <taxon>Bacteroidia</taxon>
        <taxon>Bacteroidales</taxon>
        <taxon>Prevotellaceae</taxon>
        <taxon>Marseilla</taxon>
    </lineage>
</organism>
<dbReference type="Proteomes" id="UP000706891">
    <property type="component" value="Unassembled WGS sequence"/>
</dbReference>
<name>A0A938WQL1_9BACT</name>
<reference evidence="1" key="2">
    <citation type="journal article" date="2021" name="Sci. Rep.">
        <title>The distribution of antibiotic resistance genes in chicken gut microbiota commensals.</title>
        <authorList>
            <person name="Juricova H."/>
            <person name="Matiasovicova J."/>
            <person name="Kubasova T."/>
            <person name="Cejkova D."/>
            <person name="Rychlik I."/>
        </authorList>
    </citation>
    <scope>NUCLEOTIDE SEQUENCE</scope>
    <source>
        <strain evidence="1">An824</strain>
    </source>
</reference>
<sequence>MDKDFVLQMANTIKDQLVGMTPLNVIRSWGIENFVATEYKGMAALKFHVQGRLFSGNVIIAYNALDYYEVYLQNYAGTECIGEEVYFDELGRVIDEAIERGKDEAEYQRFLWKECFS</sequence>
<dbReference type="EMBL" id="JACJJG010000001">
    <property type="protein sequence ID" value="MBM6672383.1"/>
    <property type="molecule type" value="Genomic_DNA"/>
</dbReference>
<evidence type="ECO:0000313" key="1">
    <source>
        <dbReference type="EMBL" id="MBM6672383.1"/>
    </source>
</evidence>
<protein>
    <submittedName>
        <fullName evidence="1">Uncharacterized protein</fullName>
    </submittedName>
</protein>
<dbReference type="RefSeq" id="WP_087249277.1">
    <property type="nucleotide sequence ID" value="NZ_JACJJG010000001.1"/>
</dbReference>
<gene>
    <name evidence="1" type="ORF">H6A34_00550</name>
</gene>
<keyword evidence="2" id="KW-1185">Reference proteome</keyword>
<dbReference type="AlphaFoldDB" id="A0A938WQL1"/>
<reference evidence="1" key="1">
    <citation type="submission" date="2020-08" db="EMBL/GenBank/DDBJ databases">
        <authorList>
            <person name="Cejkova D."/>
            <person name="Kubasova T."/>
            <person name="Jahodarova E."/>
            <person name="Rychlik I."/>
        </authorList>
    </citation>
    <scope>NUCLEOTIDE SEQUENCE</scope>
    <source>
        <strain evidence="1">An824</strain>
    </source>
</reference>
<comment type="caution">
    <text evidence="1">The sequence shown here is derived from an EMBL/GenBank/DDBJ whole genome shotgun (WGS) entry which is preliminary data.</text>
</comment>
<evidence type="ECO:0000313" key="2">
    <source>
        <dbReference type="Proteomes" id="UP000706891"/>
    </source>
</evidence>
<proteinExistence type="predicted"/>